<proteinExistence type="predicted"/>
<dbReference type="Gene3D" id="1.25.40.10">
    <property type="entry name" value="Tetratricopeptide repeat domain"/>
    <property type="match status" value="1"/>
</dbReference>
<reference evidence="1 2" key="1">
    <citation type="submission" date="2018-10" db="EMBL/GenBank/DDBJ databases">
        <title>Sequencing the genomes of 1000 actinobacteria strains.</title>
        <authorList>
            <person name="Klenk H.-P."/>
        </authorList>
    </citation>
    <scope>NUCLEOTIDE SEQUENCE [LARGE SCALE GENOMIC DNA]</scope>
    <source>
        <strain evidence="1 2">DSM 43800</strain>
    </source>
</reference>
<evidence type="ECO:0000313" key="1">
    <source>
        <dbReference type="EMBL" id="RKT55346.1"/>
    </source>
</evidence>
<organism evidence="1 2">
    <name type="scientific">Saccharothrix australiensis</name>
    <dbReference type="NCBI Taxonomy" id="2072"/>
    <lineage>
        <taxon>Bacteria</taxon>
        <taxon>Bacillati</taxon>
        <taxon>Actinomycetota</taxon>
        <taxon>Actinomycetes</taxon>
        <taxon>Pseudonocardiales</taxon>
        <taxon>Pseudonocardiaceae</taxon>
        <taxon>Saccharothrix</taxon>
    </lineage>
</organism>
<comment type="caution">
    <text evidence="1">The sequence shown here is derived from an EMBL/GenBank/DDBJ whole genome shotgun (WGS) entry which is preliminary data.</text>
</comment>
<accession>A0A495W149</accession>
<sequence length="327" mass="35996">MDGSAEVRRMRERENRKPYLPVPRRVGMADVVRLEELTARYRSVDYPRGGGACRDELRDAAAWAEGLLDCHAAADVRRRLVIAVADLHNVAAWTCFDTGERAWMRRHWARALELAREAGADDLVANIRYRLGRVHLHDEEPRRAADQFEAGLFAVGRGRSSHTTALLRTNQAWAHAKAGREAAAQARLSEAFDHLDRADGEPPAAWSKFFDLVDFVAMTGVVHTELAQSCDARHAPTAVAALHAATERYGADMGRSRVFSLIALSTANLLGGDDDEAVRVARAAVEAGAAVHSERVSDRIRPLGRLAHRRGNRELAAVVSDFVGSRC</sequence>
<protein>
    <recommendedName>
        <fullName evidence="3">Tetratricopeptide repeat protein</fullName>
    </recommendedName>
</protein>
<evidence type="ECO:0000313" key="2">
    <source>
        <dbReference type="Proteomes" id="UP000282084"/>
    </source>
</evidence>
<gene>
    <name evidence="1" type="ORF">C8E97_4009</name>
</gene>
<dbReference type="Proteomes" id="UP000282084">
    <property type="component" value="Unassembled WGS sequence"/>
</dbReference>
<keyword evidence="2" id="KW-1185">Reference proteome</keyword>
<dbReference type="EMBL" id="RBXO01000001">
    <property type="protein sequence ID" value="RKT55346.1"/>
    <property type="molecule type" value="Genomic_DNA"/>
</dbReference>
<evidence type="ECO:0008006" key="3">
    <source>
        <dbReference type="Google" id="ProtNLM"/>
    </source>
</evidence>
<dbReference type="InterPro" id="IPR011990">
    <property type="entry name" value="TPR-like_helical_dom_sf"/>
</dbReference>
<dbReference type="AlphaFoldDB" id="A0A495W149"/>
<name>A0A495W149_9PSEU</name>